<dbReference type="EMBL" id="CP006912">
    <property type="protein sequence ID" value="AHB50059.1"/>
    <property type="molecule type" value="Genomic_DNA"/>
</dbReference>
<evidence type="ECO:0000313" key="3">
    <source>
        <dbReference type="Proteomes" id="UP000018542"/>
    </source>
</evidence>
<name>V5SJC5_9HYPH</name>
<feature type="region of interest" description="Disordered" evidence="1">
    <location>
        <begin position="94"/>
        <end position="135"/>
    </location>
</feature>
<accession>V5SJC5</accession>
<organism evidence="2 3">
    <name type="scientific">Hyphomicrobium nitrativorans NL23</name>
    <dbReference type="NCBI Taxonomy" id="1029756"/>
    <lineage>
        <taxon>Bacteria</taxon>
        <taxon>Pseudomonadati</taxon>
        <taxon>Pseudomonadota</taxon>
        <taxon>Alphaproteobacteria</taxon>
        <taxon>Hyphomicrobiales</taxon>
        <taxon>Hyphomicrobiaceae</taxon>
        <taxon>Hyphomicrobium</taxon>
    </lineage>
</organism>
<dbReference type="KEGG" id="hni:W911_06830"/>
<dbReference type="HOGENOM" id="CLU_1633162_0_0_5"/>
<dbReference type="RefSeq" id="WP_023786758.1">
    <property type="nucleotide sequence ID" value="NC_022997.1"/>
</dbReference>
<feature type="compositionally biased region" description="Basic and acidic residues" evidence="1">
    <location>
        <begin position="1"/>
        <end position="29"/>
    </location>
</feature>
<dbReference type="STRING" id="1029756.W911_06830"/>
<evidence type="ECO:0000313" key="2">
    <source>
        <dbReference type="EMBL" id="AHB50059.1"/>
    </source>
</evidence>
<evidence type="ECO:0000256" key="1">
    <source>
        <dbReference type="SAM" id="MobiDB-lite"/>
    </source>
</evidence>
<dbReference type="AlphaFoldDB" id="V5SJC5"/>
<feature type="region of interest" description="Disordered" evidence="1">
    <location>
        <begin position="1"/>
        <end position="57"/>
    </location>
</feature>
<feature type="compositionally biased region" description="Gly residues" evidence="1">
    <location>
        <begin position="35"/>
        <end position="44"/>
    </location>
</feature>
<keyword evidence="3" id="KW-1185">Reference proteome</keyword>
<protein>
    <submittedName>
        <fullName evidence="2">Uncharacterized protein</fullName>
    </submittedName>
</protein>
<reference evidence="2 3" key="1">
    <citation type="journal article" date="2014" name="Genome Announc.">
        <title>Complete Genome Sequence of Hyphomicrobium nitrativorans Strain NL23, a Denitrifying Bacterium Isolated from Biofilm of a Methanol-Fed Denitrification System Treating Seawater at the Montreal Biodome.</title>
        <authorList>
            <person name="Martineau C."/>
            <person name="Villeneuve C."/>
            <person name="Mauffrey F."/>
            <person name="Villemur R."/>
        </authorList>
    </citation>
    <scope>NUCLEOTIDE SEQUENCE [LARGE SCALE GENOMIC DNA]</scope>
    <source>
        <strain evidence="2">NL23</strain>
    </source>
</reference>
<proteinExistence type="predicted"/>
<sequence>MEIIGARKRDAQSAEVRQIEETKRADKPRQVGAVSGKGGRGKTGGINQAARELGVPPTDLRRSVKIAKLSPEAKAEARKLKLDDNQEALLTAAKKTSPAAQVAALEQRTAPKPQTRRASERQADQDAAALQSAWNGCGEKGRRQFVKSNAEAIAQFLNGDGQ</sequence>
<dbReference type="Proteomes" id="UP000018542">
    <property type="component" value="Chromosome"/>
</dbReference>
<gene>
    <name evidence="2" type="ORF">W911_06830</name>
</gene>
<dbReference type="PATRIC" id="fig|1029756.8.peg.1428"/>